<dbReference type="SUPFAM" id="SSF101898">
    <property type="entry name" value="NHL repeat"/>
    <property type="match status" value="1"/>
</dbReference>
<accession>A0A6J8D0D2</accession>
<dbReference type="CDD" id="cd19757">
    <property type="entry name" value="Bbox1"/>
    <property type="match status" value="1"/>
</dbReference>
<evidence type="ECO:0000259" key="2">
    <source>
        <dbReference type="PROSITE" id="PS50119"/>
    </source>
</evidence>
<keyword evidence="1" id="KW-0479">Metal-binding</keyword>
<dbReference type="Proteomes" id="UP000507470">
    <property type="component" value="Unassembled WGS sequence"/>
</dbReference>
<name>A0A6J8D0D2_MYTCO</name>
<feature type="domain" description="B box-type" evidence="2">
    <location>
        <begin position="109"/>
        <end position="159"/>
    </location>
</feature>
<keyword evidence="1" id="KW-0862">Zinc</keyword>
<dbReference type="InterPro" id="IPR011042">
    <property type="entry name" value="6-blade_b-propeller_TolB-like"/>
</dbReference>
<evidence type="ECO:0000313" key="3">
    <source>
        <dbReference type="EMBL" id="CAC5400702.1"/>
    </source>
</evidence>
<keyword evidence="1" id="KW-0863">Zinc-finger</keyword>
<keyword evidence="4" id="KW-1185">Reference proteome</keyword>
<reference evidence="3 4" key="1">
    <citation type="submission" date="2020-06" db="EMBL/GenBank/DDBJ databases">
        <authorList>
            <person name="Li R."/>
            <person name="Bekaert M."/>
        </authorList>
    </citation>
    <scope>NUCLEOTIDE SEQUENCE [LARGE SCALE GENOMIC DNA]</scope>
    <source>
        <strain evidence="4">wild</strain>
    </source>
</reference>
<protein>
    <recommendedName>
        <fullName evidence="2">B box-type domain-containing protein</fullName>
    </recommendedName>
</protein>
<dbReference type="AlphaFoldDB" id="A0A6J8D0D2"/>
<proteinExistence type="predicted"/>
<dbReference type="EMBL" id="CACVKT020006288">
    <property type="protein sequence ID" value="CAC5400702.1"/>
    <property type="molecule type" value="Genomic_DNA"/>
</dbReference>
<evidence type="ECO:0000256" key="1">
    <source>
        <dbReference type="PROSITE-ProRule" id="PRU00024"/>
    </source>
</evidence>
<evidence type="ECO:0000313" key="4">
    <source>
        <dbReference type="Proteomes" id="UP000507470"/>
    </source>
</evidence>
<dbReference type="PROSITE" id="PS50119">
    <property type="entry name" value="ZF_BBOX"/>
    <property type="match status" value="1"/>
</dbReference>
<gene>
    <name evidence="3" type="ORF">MCOR_34860</name>
</gene>
<organism evidence="3 4">
    <name type="scientific">Mytilus coruscus</name>
    <name type="common">Sea mussel</name>
    <dbReference type="NCBI Taxonomy" id="42192"/>
    <lineage>
        <taxon>Eukaryota</taxon>
        <taxon>Metazoa</taxon>
        <taxon>Spiralia</taxon>
        <taxon>Lophotrochozoa</taxon>
        <taxon>Mollusca</taxon>
        <taxon>Bivalvia</taxon>
        <taxon>Autobranchia</taxon>
        <taxon>Pteriomorphia</taxon>
        <taxon>Mytilida</taxon>
        <taxon>Mytiloidea</taxon>
        <taxon>Mytilidae</taxon>
        <taxon>Mytilinae</taxon>
        <taxon>Mytilus</taxon>
    </lineage>
</organism>
<dbReference type="OrthoDB" id="10250935at2759"/>
<dbReference type="GO" id="GO:0008270">
    <property type="term" value="F:zinc ion binding"/>
    <property type="evidence" value="ECO:0007669"/>
    <property type="project" value="UniProtKB-KW"/>
</dbReference>
<dbReference type="Gene3D" id="2.120.10.30">
    <property type="entry name" value="TolB, C-terminal domain"/>
    <property type="match status" value="1"/>
</dbReference>
<sequence length="329" mass="37707">MIDLEYLCIEYKIYATDYSNDAVSCYTFEGKILWQFRNESILKCLIRIAVDNNSNVYVTAYKCVICIYPDGKKFKTFEASKDGLSDPKALHFHCTQNKLNVPDRDMTTRSEDCCGICKAREITKEANNWCCDCGEGLCFDCHDIHVNSKSSSNHDTIPIEKKTKVAIDEEIVAIKKYATEYQVYIGSKTIENKVEKEATYLQSLLEDGTLRQNRLKLTMNEKLSNIESIIGTFGTVETEIGQTLIVLKRRKNKQAQIMSNIPNIDKIEIAYVGQIKLPSSMVWSWIFKSFELQGIIILPDGKMILADSYYKRLLIVNNDGRWTSQYHAQ</sequence>
<dbReference type="InterPro" id="IPR000315">
    <property type="entry name" value="Znf_B-box"/>
</dbReference>